<evidence type="ECO:0000256" key="2">
    <source>
        <dbReference type="SAM" id="Phobius"/>
    </source>
</evidence>
<keyword evidence="4" id="KW-1185">Reference proteome</keyword>
<reference evidence="3 4" key="1">
    <citation type="journal article" date="2018" name="Nat. Ecol. Evol.">
        <title>Pezizomycetes genomes reveal the molecular basis of ectomycorrhizal truffle lifestyle.</title>
        <authorList>
            <person name="Murat C."/>
            <person name="Payen T."/>
            <person name="Noel B."/>
            <person name="Kuo A."/>
            <person name="Morin E."/>
            <person name="Chen J."/>
            <person name="Kohler A."/>
            <person name="Krizsan K."/>
            <person name="Balestrini R."/>
            <person name="Da Silva C."/>
            <person name="Montanini B."/>
            <person name="Hainaut M."/>
            <person name="Levati E."/>
            <person name="Barry K.W."/>
            <person name="Belfiori B."/>
            <person name="Cichocki N."/>
            <person name="Clum A."/>
            <person name="Dockter R.B."/>
            <person name="Fauchery L."/>
            <person name="Guy J."/>
            <person name="Iotti M."/>
            <person name="Le Tacon F."/>
            <person name="Lindquist E.A."/>
            <person name="Lipzen A."/>
            <person name="Malagnac F."/>
            <person name="Mello A."/>
            <person name="Molinier V."/>
            <person name="Miyauchi S."/>
            <person name="Poulain J."/>
            <person name="Riccioni C."/>
            <person name="Rubini A."/>
            <person name="Sitrit Y."/>
            <person name="Splivallo R."/>
            <person name="Traeger S."/>
            <person name="Wang M."/>
            <person name="Zifcakova L."/>
            <person name="Wipf D."/>
            <person name="Zambonelli A."/>
            <person name="Paolocci F."/>
            <person name="Nowrousian M."/>
            <person name="Ottonello S."/>
            <person name="Baldrian P."/>
            <person name="Spatafora J.W."/>
            <person name="Henrissat B."/>
            <person name="Nagy L.G."/>
            <person name="Aury J.M."/>
            <person name="Wincker P."/>
            <person name="Grigoriev I.V."/>
            <person name="Bonfante P."/>
            <person name="Martin F.M."/>
        </authorList>
    </citation>
    <scope>NUCLEOTIDE SEQUENCE [LARGE SCALE GENOMIC DNA]</scope>
    <source>
        <strain evidence="3 4">RN42</strain>
    </source>
</reference>
<evidence type="ECO:0000313" key="4">
    <source>
        <dbReference type="Proteomes" id="UP000275078"/>
    </source>
</evidence>
<dbReference type="EMBL" id="ML119896">
    <property type="protein sequence ID" value="RPA71831.1"/>
    <property type="molecule type" value="Genomic_DNA"/>
</dbReference>
<proteinExistence type="predicted"/>
<name>A0A3N4HHS5_ASCIM</name>
<keyword evidence="2" id="KW-0812">Transmembrane</keyword>
<feature type="region of interest" description="Disordered" evidence="1">
    <location>
        <begin position="384"/>
        <end position="450"/>
    </location>
</feature>
<feature type="compositionally biased region" description="Basic residues" evidence="1">
    <location>
        <begin position="393"/>
        <end position="410"/>
    </location>
</feature>
<organism evidence="3 4">
    <name type="scientific">Ascobolus immersus RN42</name>
    <dbReference type="NCBI Taxonomy" id="1160509"/>
    <lineage>
        <taxon>Eukaryota</taxon>
        <taxon>Fungi</taxon>
        <taxon>Dikarya</taxon>
        <taxon>Ascomycota</taxon>
        <taxon>Pezizomycotina</taxon>
        <taxon>Pezizomycetes</taxon>
        <taxon>Pezizales</taxon>
        <taxon>Ascobolaceae</taxon>
        <taxon>Ascobolus</taxon>
    </lineage>
</organism>
<feature type="compositionally biased region" description="Polar residues" evidence="1">
    <location>
        <begin position="412"/>
        <end position="435"/>
    </location>
</feature>
<evidence type="ECO:0000256" key="1">
    <source>
        <dbReference type="SAM" id="MobiDB-lite"/>
    </source>
</evidence>
<feature type="region of interest" description="Disordered" evidence="1">
    <location>
        <begin position="342"/>
        <end position="362"/>
    </location>
</feature>
<dbReference type="AlphaFoldDB" id="A0A3N4HHS5"/>
<dbReference type="Proteomes" id="UP000275078">
    <property type="component" value="Unassembled WGS sequence"/>
</dbReference>
<keyword evidence="2" id="KW-1133">Transmembrane helix</keyword>
<gene>
    <name evidence="3" type="ORF">BJ508DRAFT_315253</name>
</gene>
<feature type="transmembrane region" description="Helical" evidence="2">
    <location>
        <begin position="466"/>
        <end position="484"/>
    </location>
</feature>
<evidence type="ECO:0000313" key="3">
    <source>
        <dbReference type="EMBL" id="RPA71831.1"/>
    </source>
</evidence>
<keyword evidence="2" id="KW-0472">Membrane</keyword>
<sequence length="534" mass="60874">MFKVDDTSSFGDIISTIDDWEDEVHQDASLIHDIPNESSESAANLSSTSSTFDGRFTPDSDLFDDDSTSQHWHEDGEDSSDESENGWEPTATEGYKAREEVSPDFEASTASSETKWNTKLISKEQMRISEGDYDWWGGNCIFTSDGHKVLPRDLVRAITGLSWLDWFLACERDFTVKELLDRIVPLWQEYSNMDYDKHFSLEHWDGDRVQTVRHSYRPTPDAHPDFDLQCKETWPPLPRCLEQLCDLNGEDKQIWANSFIWSLVHERLAKLVKETEELASHGGTLELHCCSFSHKCTCDSLGCKPIPLKYWKESSSVSKLAAELKKAADALCKGLNGEHVVEEDKESLPEPSSPPRWDVWPEDIEKPTCDGWDERPTKAVVKEVEPKQGSAMKKYRKFKKRKNQKNKAKGSAKTNADKTGSPTLASAETASTGFGSNEVVPTEEHAGESQPIDVWPAQEEPGWREMLLLGVISIFLFVMVRWCIQRQNTMRDEYITREQEKWAELLKAVGEGEARRNSKGLFLAFEEFFNHVRD</sequence>
<accession>A0A3N4HHS5</accession>
<protein>
    <submittedName>
        <fullName evidence="3">Uncharacterized protein</fullName>
    </submittedName>
</protein>
<feature type="compositionally biased region" description="Low complexity" evidence="1">
    <location>
        <begin position="36"/>
        <end position="51"/>
    </location>
</feature>
<feature type="region of interest" description="Disordered" evidence="1">
    <location>
        <begin position="32"/>
        <end position="110"/>
    </location>
</feature>
<feature type="compositionally biased region" description="Acidic residues" evidence="1">
    <location>
        <begin position="75"/>
        <end position="85"/>
    </location>
</feature>